<name>A0AAN8ZWC0_9MAGN</name>
<reference evidence="3 4" key="1">
    <citation type="submission" date="2023-12" db="EMBL/GenBank/DDBJ databases">
        <title>A high-quality genome assembly for Dillenia turbinata (Dilleniales).</title>
        <authorList>
            <person name="Chanderbali A."/>
        </authorList>
    </citation>
    <scope>NUCLEOTIDE SEQUENCE [LARGE SCALE GENOMIC DNA]</scope>
    <source>
        <strain evidence="3">LSX21</strain>
        <tissue evidence="3">Leaf</tissue>
    </source>
</reference>
<gene>
    <name evidence="3" type="ORF">RJ641_000993</name>
</gene>
<comment type="caution">
    <text evidence="3">The sequence shown here is derived from an EMBL/GenBank/DDBJ whole genome shotgun (WGS) entry which is preliminary data.</text>
</comment>
<feature type="region of interest" description="Disordered" evidence="2">
    <location>
        <begin position="1"/>
        <end position="27"/>
    </location>
</feature>
<keyword evidence="1" id="KW-0175">Coiled coil</keyword>
<evidence type="ECO:0000256" key="2">
    <source>
        <dbReference type="SAM" id="MobiDB-lite"/>
    </source>
</evidence>
<evidence type="ECO:0000256" key="1">
    <source>
        <dbReference type="SAM" id="Coils"/>
    </source>
</evidence>
<proteinExistence type="predicted"/>
<evidence type="ECO:0000313" key="4">
    <source>
        <dbReference type="Proteomes" id="UP001370490"/>
    </source>
</evidence>
<dbReference type="EMBL" id="JBAMMX010000001">
    <property type="protein sequence ID" value="KAK6947520.1"/>
    <property type="molecule type" value="Genomic_DNA"/>
</dbReference>
<sequence>MKLPNFSNKPQISQNSSTPVAKTPSATPMLGQAMSATRGATDAFAGVSRHLRKIGAKNDEAGVGVGLAVKPGVMHRIQSCLMQTMINVMMKFGMVPGLNIGQGLLPASTQRGIGMMNSIQNPIGSIMQLTKKATDCTSQSLPDEGNLSKNFKGTSLGTSFSRSEKLLGSFLHDQIFKENDTELDKKVENLQSENSMLHMVLKHQQMIEELMEENEKLRQILRDDLNIPPRKLESSISNRKSSPCNDCFECRRRLREK</sequence>
<dbReference type="PANTHER" id="PTHR36051">
    <property type="entry name" value="DYNAMIN"/>
    <property type="match status" value="1"/>
</dbReference>
<dbReference type="Proteomes" id="UP001370490">
    <property type="component" value="Unassembled WGS sequence"/>
</dbReference>
<feature type="coiled-coil region" evidence="1">
    <location>
        <begin position="200"/>
        <end position="227"/>
    </location>
</feature>
<keyword evidence="4" id="KW-1185">Reference proteome</keyword>
<accession>A0AAN8ZWC0</accession>
<evidence type="ECO:0000313" key="3">
    <source>
        <dbReference type="EMBL" id="KAK6947520.1"/>
    </source>
</evidence>
<dbReference type="AlphaFoldDB" id="A0AAN8ZWC0"/>
<feature type="compositionally biased region" description="Polar residues" evidence="2">
    <location>
        <begin position="1"/>
        <end position="26"/>
    </location>
</feature>
<organism evidence="3 4">
    <name type="scientific">Dillenia turbinata</name>
    <dbReference type="NCBI Taxonomy" id="194707"/>
    <lineage>
        <taxon>Eukaryota</taxon>
        <taxon>Viridiplantae</taxon>
        <taxon>Streptophyta</taxon>
        <taxon>Embryophyta</taxon>
        <taxon>Tracheophyta</taxon>
        <taxon>Spermatophyta</taxon>
        <taxon>Magnoliopsida</taxon>
        <taxon>eudicotyledons</taxon>
        <taxon>Gunneridae</taxon>
        <taxon>Pentapetalae</taxon>
        <taxon>Dilleniales</taxon>
        <taxon>Dilleniaceae</taxon>
        <taxon>Dillenia</taxon>
    </lineage>
</organism>
<protein>
    <submittedName>
        <fullName evidence="3">Uncharacterized protein</fullName>
    </submittedName>
</protein>
<dbReference type="PANTHER" id="PTHR36051:SF2">
    <property type="entry name" value="DYNAMIN"/>
    <property type="match status" value="1"/>
</dbReference>